<dbReference type="InterPro" id="IPR022289">
    <property type="entry name" value="PRTRC_protein-C"/>
</dbReference>
<dbReference type="RefSeq" id="WP_326505058.1">
    <property type="nucleotide sequence ID" value="NZ_JAWIIV010000002.1"/>
</dbReference>
<gene>
    <name evidence="1" type="ORF">RY831_04055</name>
</gene>
<dbReference type="InterPro" id="IPR032866">
    <property type="entry name" value="Prok_Ub"/>
</dbReference>
<dbReference type="Pfam" id="PF14454">
    <property type="entry name" value="Prok_Ub"/>
    <property type="match status" value="1"/>
</dbReference>
<protein>
    <submittedName>
        <fullName evidence="1">PRTRC system protein C</fullName>
    </submittedName>
</protein>
<organism evidence="1 2">
    <name type="scientific">Noviherbaspirillum album</name>
    <dbReference type="NCBI Taxonomy" id="3080276"/>
    <lineage>
        <taxon>Bacteria</taxon>
        <taxon>Pseudomonadati</taxon>
        <taxon>Pseudomonadota</taxon>
        <taxon>Betaproteobacteria</taxon>
        <taxon>Burkholderiales</taxon>
        <taxon>Oxalobacteraceae</taxon>
        <taxon>Noviherbaspirillum</taxon>
    </lineage>
</organism>
<name>A0ABU6J3W6_9BURK</name>
<evidence type="ECO:0000313" key="1">
    <source>
        <dbReference type="EMBL" id="MEC4718309.1"/>
    </source>
</evidence>
<dbReference type="NCBIfam" id="TIGR03738">
    <property type="entry name" value="PRTRC_C"/>
    <property type="match status" value="1"/>
</dbReference>
<comment type="caution">
    <text evidence="1">The sequence shown here is derived from an EMBL/GenBank/DDBJ whole genome shotgun (WGS) entry which is preliminary data.</text>
</comment>
<reference evidence="1 2" key="1">
    <citation type="submission" date="2023-10" db="EMBL/GenBank/DDBJ databases">
        <title>Noviherbaspirillum sp. CPCC 100848 genome assembly.</title>
        <authorList>
            <person name="Li X.Y."/>
            <person name="Fang X.M."/>
        </authorList>
    </citation>
    <scope>NUCLEOTIDE SEQUENCE [LARGE SCALE GENOMIC DNA]</scope>
    <source>
        <strain evidence="1 2">CPCC 100848</strain>
    </source>
</reference>
<dbReference type="EMBL" id="JAWIIV010000002">
    <property type="protein sequence ID" value="MEC4718309.1"/>
    <property type="molecule type" value="Genomic_DNA"/>
</dbReference>
<keyword evidence="2" id="KW-1185">Reference proteome</keyword>
<evidence type="ECO:0000313" key="2">
    <source>
        <dbReference type="Proteomes" id="UP001352263"/>
    </source>
</evidence>
<sequence>MTTTLAITTVTRVFNYCGIALPDPNPAYTPEEVKEHYTAVYPELVNASVEGGDFDGTNQAFAFRRGTGTKG</sequence>
<proteinExistence type="predicted"/>
<dbReference type="Proteomes" id="UP001352263">
    <property type="component" value="Unassembled WGS sequence"/>
</dbReference>
<accession>A0ABU6J3W6</accession>